<dbReference type="PANTHER" id="PTHR35271">
    <property type="entry name" value="ABC TRANSPORTER, SUBSTRATE-BINDING LIPOPROTEIN-RELATED"/>
    <property type="match status" value="1"/>
</dbReference>
<evidence type="ECO:0000313" key="2">
    <source>
        <dbReference type="EMBL" id="AHM57931.1"/>
    </source>
</evidence>
<dbReference type="AlphaFoldDB" id="W8UAV9"/>
<feature type="chain" id="PRO_5038440116" evidence="1">
    <location>
        <begin position="20"/>
        <end position="327"/>
    </location>
</feature>
<dbReference type="PATRIC" id="fig|1286171.3.peg.2605"/>
<geneLocation type="plasmid" evidence="2 3">
    <name>EAL2_808p</name>
</geneLocation>
<dbReference type="RefSeq" id="WP_025436786.1">
    <property type="nucleotide sequence ID" value="NZ_CP007453.1"/>
</dbReference>
<dbReference type="HOGENOM" id="CLU_058196_1_0_9"/>
<dbReference type="InterPro" id="IPR007487">
    <property type="entry name" value="ABC_transpt-TYRBP-like"/>
</dbReference>
<dbReference type="PANTHER" id="PTHR35271:SF1">
    <property type="entry name" value="ABC TRANSPORTER, SUBSTRATE-BINDING LIPOPROTEIN"/>
    <property type="match status" value="1"/>
</dbReference>
<keyword evidence="3" id="KW-1185">Reference proteome</keyword>
<dbReference type="OrthoDB" id="9776955at2"/>
<dbReference type="eggNOG" id="COG2984">
    <property type="taxonomic scope" value="Bacteria"/>
</dbReference>
<dbReference type="PROSITE" id="PS51257">
    <property type="entry name" value="PROKAR_LIPOPROTEIN"/>
    <property type="match status" value="1"/>
</dbReference>
<dbReference type="KEGG" id="eac:EAL2_808p04270"/>
<sequence length="327" mass="34777">MKKFISLLLVGCMALGTLAGCAGKEEPAKDDVYKIAIIQPMDHPSLNQIRETIVSELDALGMSGKVEIEFKNANGDMNLLPSIMQDMLSDDVDMLVPIATPTAQAAMASTTTVPVVFSAVSNPIEAGLVKSFEETTGNITGVSNSIAIEDIFKLAAELTPDAKVFGFIYNSSEINSTAGIERAKDYCDKNGIQYKEATITGTTDLQQAASSLVGEVDAFFTPNDNTVASAMPTYLQVANAAKLPIYAGADSMVADGALATVGIDYTVLGKQTAAMIVRIVNGETIAQNPVEQIAEYSNMINMKTANELGITIPEALKEKFVIIEEKK</sequence>
<proteinExistence type="predicted"/>
<dbReference type="Pfam" id="PF04392">
    <property type="entry name" value="ABC_sub_bind"/>
    <property type="match status" value="1"/>
</dbReference>
<accession>W8UAV9</accession>
<evidence type="ECO:0000313" key="3">
    <source>
        <dbReference type="Proteomes" id="UP000019591"/>
    </source>
</evidence>
<organism evidence="2 3">
    <name type="scientific">Peptoclostridium acidaminophilum DSM 3953</name>
    <dbReference type="NCBI Taxonomy" id="1286171"/>
    <lineage>
        <taxon>Bacteria</taxon>
        <taxon>Bacillati</taxon>
        <taxon>Bacillota</taxon>
        <taxon>Clostridia</taxon>
        <taxon>Peptostreptococcales</taxon>
        <taxon>Peptoclostridiaceae</taxon>
        <taxon>Peptoclostridium</taxon>
    </lineage>
</organism>
<evidence type="ECO:0000256" key="1">
    <source>
        <dbReference type="SAM" id="SignalP"/>
    </source>
</evidence>
<dbReference type="EMBL" id="CP007453">
    <property type="protein sequence ID" value="AHM57931.1"/>
    <property type="molecule type" value="Genomic_DNA"/>
</dbReference>
<gene>
    <name evidence="2" type="ORF">EAL2_808p04270</name>
</gene>
<dbReference type="CDD" id="cd06325">
    <property type="entry name" value="PBP1_ABC_unchar_transporter"/>
    <property type="match status" value="1"/>
</dbReference>
<keyword evidence="1" id="KW-0732">Signal</keyword>
<reference evidence="2 3" key="1">
    <citation type="journal article" date="2014" name="Genome Announc.">
        <title>Complete Genome Sequence of Amino Acid-Utilizing Eubacterium acidaminophilum al-2 (DSM 3953).</title>
        <authorList>
            <person name="Poehlein A."/>
            <person name="Andreesen J.R."/>
            <person name="Daniel R."/>
        </authorList>
    </citation>
    <scope>NUCLEOTIDE SEQUENCE [LARGE SCALE GENOMIC DNA]</scope>
    <source>
        <strain evidence="2 3">DSM 3953</strain>
        <plasmid evidence="3">Plasmid EAL2_808p</plasmid>
    </source>
</reference>
<name>W8UAV9_PEPAC</name>
<feature type="signal peptide" evidence="1">
    <location>
        <begin position="1"/>
        <end position="19"/>
    </location>
</feature>
<dbReference type="Proteomes" id="UP000019591">
    <property type="component" value="Plasmid EAL2_808p"/>
</dbReference>
<dbReference type="Gene3D" id="3.40.50.2300">
    <property type="match status" value="2"/>
</dbReference>
<protein>
    <submittedName>
        <fullName evidence="2">ABC-type uncharacterized transport system, periplasmic component</fullName>
    </submittedName>
</protein>
<dbReference type="SUPFAM" id="SSF53822">
    <property type="entry name" value="Periplasmic binding protein-like I"/>
    <property type="match status" value="1"/>
</dbReference>
<dbReference type="InterPro" id="IPR028082">
    <property type="entry name" value="Peripla_BP_I"/>
</dbReference>
<keyword evidence="2" id="KW-0614">Plasmid</keyword>